<dbReference type="AlphaFoldDB" id="A0A7M1LE40"/>
<dbReference type="Gene3D" id="1.10.10.160">
    <property type="match status" value="1"/>
</dbReference>
<evidence type="ECO:0000256" key="3">
    <source>
        <dbReference type="ARBA" id="ARBA00022801"/>
    </source>
</evidence>
<evidence type="ECO:0000256" key="8">
    <source>
        <dbReference type="ARBA" id="ARBA00034617"/>
    </source>
</evidence>
<comment type="catalytic activity">
    <reaction evidence="11">
        <text>ATP + H2O = ADP + phosphate + H(+)</text>
        <dbReference type="Rhea" id="RHEA:13065"/>
        <dbReference type="ChEBI" id="CHEBI:15377"/>
        <dbReference type="ChEBI" id="CHEBI:15378"/>
        <dbReference type="ChEBI" id="CHEBI:30616"/>
        <dbReference type="ChEBI" id="CHEBI:43474"/>
        <dbReference type="ChEBI" id="CHEBI:456216"/>
        <dbReference type="EC" id="5.6.2.4"/>
    </reaction>
</comment>
<keyword evidence="16" id="KW-1185">Reference proteome</keyword>
<evidence type="ECO:0000259" key="14">
    <source>
        <dbReference type="PROSITE" id="PS51217"/>
    </source>
</evidence>
<dbReference type="RefSeq" id="WP_025803798.1">
    <property type="nucleotide sequence ID" value="NZ_CP053842.1"/>
</dbReference>
<dbReference type="EMBL" id="CP063078">
    <property type="protein sequence ID" value="QOQ86839.1"/>
    <property type="molecule type" value="Genomic_DNA"/>
</dbReference>
<dbReference type="GO" id="GO:0005524">
    <property type="term" value="F:ATP binding"/>
    <property type="evidence" value="ECO:0007669"/>
    <property type="project" value="UniProtKB-UniRule"/>
</dbReference>
<dbReference type="OrthoDB" id="9810135at2"/>
<evidence type="ECO:0000256" key="11">
    <source>
        <dbReference type="ARBA" id="ARBA00048988"/>
    </source>
</evidence>
<dbReference type="PROSITE" id="PS51198">
    <property type="entry name" value="UVRD_HELICASE_ATP_BIND"/>
    <property type="match status" value="1"/>
</dbReference>
<keyword evidence="7" id="KW-0413">Isomerase</keyword>
<dbReference type="InterPro" id="IPR014017">
    <property type="entry name" value="DNA_helicase_UvrD-like_C"/>
</dbReference>
<dbReference type="Pfam" id="PF13361">
    <property type="entry name" value="UvrD_C"/>
    <property type="match status" value="1"/>
</dbReference>
<dbReference type="GO" id="GO:0005829">
    <property type="term" value="C:cytosol"/>
    <property type="evidence" value="ECO:0007669"/>
    <property type="project" value="TreeGrafter"/>
</dbReference>
<dbReference type="SUPFAM" id="SSF52540">
    <property type="entry name" value="P-loop containing nucleoside triphosphate hydrolases"/>
    <property type="match status" value="1"/>
</dbReference>
<evidence type="ECO:0000256" key="7">
    <source>
        <dbReference type="ARBA" id="ARBA00023235"/>
    </source>
</evidence>
<dbReference type="InterPro" id="IPR027417">
    <property type="entry name" value="P-loop_NTPase"/>
</dbReference>
<evidence type="ECO:0000256" key="9">
    <source>
        <dbReference type="ARBA" id="ARBA00034808"/>
    </source>
</evidence>
<dbReference type="EC" id="5.6.2.4" evidence="9"/>
<feature type="binding site" evidence="12">
    <location>
        <begin position="27"/>
        <end position="34"/>
    </location>
    <ligand>
        <name>ATP</name>
        <dbReference type="ChEBI" id="CHEBI:30616"/>
    </ligand>
</feature>
<evidence type="ECO:0000259" key="13">
    <source>
        <dbReference type="PROSITE" id="PS51198"/>
    </source>
</evidence>
<dbReference type="PROSITE" id="PS51217">
    <property type="entry name" value="UVRD_HELICASE_CTER"/>
    <property type="match status" value="1"/>
</dbReference>
<dbReference type="Gene3D" id="1.10.486.10">
    <property type="entry name" value="PCRA, domain 4"/>
    <property type="match status" value="1"/>
</dbReference>
<keyword evidence="5 12" id="KW-0067">ATP-binding</keyword>
<evidence type="ECO:0000256" key="1">
    <source>
        <dbReference type="ARBA" id="ARBA00009922"/>
    </source>
</evidence>
<dbReference type="GO" id="GO:0033202">
    <property type="term" value="C:DNA helicase complex"/>
    <property type="evidence" value="ECO:0007669"/>
    <property type="project" value="TreeGrafter"/>
</dbReference>
<dbReference type="PANTHER" id="PTHR11070">
    <property type="entry name" value="UVRD / RECB / PCRA DNA HELICASE FAMILY MEMBER"/>
    <property type="match status" value="1"/>
</dbReference>
<accession>A0A7M1LE40</accession>
<evidence type="ECO:0000313" key="15">
    <source>
        <dbReference type="EMBL" id="QOQ86839.1"/>
    </source>
</evidence>
<dbReference type="InterPro" id="IPR013986">
    <property type="entry name" value="DExx_box_DNA_helicase_dom_sf"/>
</dbReference>
<sequence length="690" mass="78035">MRDILKGLNDEQKIAATHIDGPMLILAGAGSGKTKTITTRLAYLIQNGIPPHSTLTLTFTNKAANEMRSRALKLLDGLKLDSNPLLCTFHKFGLLFLKFYISELGRKNNFLIIDTDDKKKIIKSFESSLTTSVLANEISKMKNSLVSVEEAIENSKLIGSDIGSESTMSGFYQKVAEIYKLYEETLKRDNLVDFDDLLVLPYKILEANKKLCDEISRRYQFIMVDEYQDTNDIQIKLLKKLCSSHSNLCVVGDDDQSIYGWRGARIENILNFKDQFENVKIIKLENNYRSTSNILAAANNLIDCNTNRLGKKLVSTKDKGSEIELYESDDENFEANRISKQIVTLVNSGIDPKNIAVLYRVNALSRALEDGLARAKIPYKMVGGIKFYERAEIKDAISYIRLILNHNDDFSLRRIINRPKRGLGKVGLANIEKIAFENKMSIFDTLSNLENSSVSKKSIKELSQLANSISYLSSVENDYDMLDELEKHIGLKEYYKSLPDGDDRVANIDEFTALLKDELTNNPNFDLEEFLNELSLQSDQDQVSNEAISIMSVHASKGLEFEHLFVIGLEEGFFPLIGDHTDIEEERRLAYVAITRAKKTLVLSRANSRFYRGKRERLEKSRFLSEAGLIESALVFEKSTDFKKGDLVKHKLFGMGRVISVKKLTNDSNLAINFGGITRNILSSFVEKVV</sequence>
<dbReference type="Gene3D" id="3.40.50.300">
    <property type="entry name" value="P-loop containing nucleotide triphosphate hydrolases"/>
    <property type="match status" value="2"/>
</dbReference>
<dbReference type="InterPro" id="IPR014016">
    <property type="entry name" value="UvrD-like_ATP-bd"/>
</dbReference>
<evidence type="ECO:0000256" key="10">
    <source>
        <dbReference type="ARBA" id="ARBA00034923"/>
    </source>
</evidence>
<evidence type="ECO:0000256" key="12">
    <source>
        <dbReference type="PROSITE-ProRule" id="PRU00560"/>
    </source>
</evidence>
<protein>
    <recommendedName>
        <fullName evidence="9">DNA 3'-5' helicase</fullName>
        <ecNumber evidence="9">5.6.2.4</ecNumber>
    </recommendedName>
    <alternativeName>
        <fullName evidence="10">DNA 3'-5' helicase II</fullName>
    </alternativeName>
</protein>
<dbReference type="Pfam" id="PF00580">
    <property type="entry name" value="UvrD-helicase"/>
    <property type="match status" value="1"/>
</dbReference>
<evidence type="ECO:0000256" key="5">
    <source>
        <dbReference type="ARBA" id="ARBA00022840"/>
    </source>
</evidence>
<comment type="catalytic activity">
    <reaction evidence="8">
        <text>Couples ATP hydrolysis with the unwinding of duplex DNA by translocating in the 3'-5' direction.</text>
        <dbReference type="EC" id="5.6.2.4"/>
    </reaction>
</comment>
<organism evidence="15 16">
    <name type="scientific">Campylobacter corcagiensis</name>
    <dbReference type="NCBI Taxonomy" id="1448857"/>
    <lineage>
        <taxon>Bacteria</taxon>
        <taxon>Pseudomonadati</taxon>
        <taxon>Campylobacterota</taxon>
        <taxon>Epsilonproteobacteria</taxon>
        <taxon>Campylobacterales</taxon>
        <taxon>Campylobacteraceae</taxon>
        <taxon>Campylobacter</taxon>
    </lineage>
</organism>
<dbReference type="GO" id="GO:0043138">
    <property type="term" value="F:3'-5' DNA helicase activity"/>
    <property type="evidence" value="ECO:0007669"/>
    <property type="project" value="UniProtKB-EC"/>
</dbReference>
<name>A0A7M1LE40_9BACT</name>
<keyword evidence="2 12" id="KW-0547">Nucleotide-binding</keyword>
<evidence type="ECO:0000256" key="6">
    <source>
        <dbReference type="ARBA" id="ARBA00023125"/>
    </source>
</evidence>
<dbReference type="GO" id="GO:0000725">
    <property type="term" value="P:recombinational repair"/>
    <property type="evidence" value="ECO:0007669"/>
    <property type="project" value="TreeGrafter"/>
</dbReference>
<dbReference type="PANTHER" id="PTHR11070:SF2">
    <property type="entry name" value="ATP-DEPENDENT DNA HELICASE SRS2"/>
    <property type="match status" value="1"/>
</dbReference>
<feature type="domain" description="UvrD-like helicase ATP-binding" evidence="13">
    <location>
        <begin position="6"/>
        <end position="291"/>
    </location>
</feature>
<dbReference type="GO" id="GO:0003677">
    <property type="term" value="F:DNA binding"/>
    <property type="evidence" value="ECO:0007669"/>
    <property type="project" value="UniProtKB-KW"/>
</dbReference>
<dbReference type="InterPro" id="IPR000212">
    <property type="entry name" value="DNA_helicase_UvrD/REP"/>
</dbReference>
<dbReference type="Proteomes" id="UP000594749">
    <property type="component" value="Chromosome"/>
</dbReference>
<proteinExistence type="inferred from homology"/>
<keyword evidence="3 12" id="KW-0378">Hydrolase</keyword>
<dbReference type="CDD" id="cd17932">
    <property type="entry name" value="DEXQc_UvrD"/>
    <property type="match status" value="1"/>
</dbReference>
<comment type="similarity">
    <text evidence="1">Belongs to the helicase family. UvrD subfamily.</text>
</comment>
<evidence type="ECO:0000256" key="4">
    <source>
        <dbReference type="ARBA" id="ARBA00022806"/>
    </source>
</evidence>
<feature type="domain" description="UvrD-like helicase C-terminal" evidence="14">
    <location>
        <begin position="292"/>
        <end position="558"/>
    </location>
</feature>
<gene>
    <name evidence="15" type="ORF">IMC76_06375</name>
</gene>
<keyword evidence="6" id="KW-0238">DNA-binding</keyword>
<reference evidence="15 16" key="1">
    <citation type="submission" date="2020-10" db="EMBL/GenBank/DDBJ databases">
        <title>Campylobacter and Helicobacter PacBio genomes.</title>
        <authorList>
            <person name="Lane C."/>
        </authorList>
    </citation>
    <scope>NUCLEOTIDE SEQUENCE [LARGE SCALE GENOMIC DNA]</scope>
    <source>
        <strain evidence="15 16">2016D-0077</strain>
    </source>
</reference>
<keyword evidence="4 12" id="KW-0347">Helicase</keyword>
<evidence type="ECO:0000256" key="2">
    <source>
        <dbReference type="ARBA" id="ARBA00022741"/>
    </source>
</evidence>
<dbReference type="GO" id="GO:0016787">
    <property type="term" value="F:hydrolase activity"/>
    <property type="evidence" value="ECO:0007669"/>
    <property type="project" value="UniProtKB-UniRule"/>
</dbReference>
<evidence type="ECO:0000313" key="16">
    <source>
        <dbReference type="Proteomes" id="UP000594749"/>
    </source>
</evidence>